<dbReference type="RefSeq" id="WP_338235782.1">
    <property type="nucleotide sequence ID" value="NZ_BQKE01000001.1"/>
</dbReference>
<dbReference type="Gene3D" id="3.30.1370.70">
    <property type="entry name" value="Scaffold protein Nfu/NifU, N-terminal domain"/>
    <property type="match status" value="1"/>
</dbReference>
<comment type="similarity">
    <text evidence="1">Belongs to the NifU family.</text>
</comment>
<accession>A0AAN4VUX9</accession>
<dbReference type="InterPro" id="IPR034904">
    <property type="entry name" value="FSCA_dom_sf"/>
</dbReference>
<feature type="domain" description="Scaffold protein Nfu/NifU N-terminal" evidence="2">
    <location>
        <begin position="19"/>
        <end position="106"/>
    </location>
</feature>
<dbReference type="PANTHER" id="PTHR11178:SF1">
    <property type="entry name" value="NFU1 IRON-SULFUR CLUSTER SCAFFOLD HOMOLOG, MITOCHONDRIAL"/>
    <property type="match status" value="1"/>
</dbReference>
<proteinExistence type="inferred from homology"/>
<dbReference type="GO" id="GO:0005506">
    <property type="term" value="F:iron ion binding"/>
    <property type="evidence" value="ECO:0007669"/>
    <property type="project" value="InterPro"/>
</dbReference>
<dbReference type="SMART" id="SM00932">
    <property type="entry name" value="Nfu_N"/>
    <property type="match status" value="1"/>
</dbReference>
<evidence type="ECO:0000256" key="1">
    <source>
        <dbReference type="ARBA" id="ARBA00006420"/>
    </source>
</evidence>
<reference evidence="3 4" key="1">
    <citation type="submission" date="2021-12" db="EMBL/GenBank/DDBJ databases">
        <title>Genome sequencing of bacteria with rrn-lacking chromosome and rrn-plasmid.</title>
        <authorList>
            <person name="Anda M."/>
            <person name="Iwasaki W."/>
        </authorList>
    </citation>
    <scope>NUCLEOTIDE SEQUENCE [LARGE SCALE GENOMIC DNA]</scope>
    <source>
        <strain evidence="3 4">NBRC 15940</strain>
    </source>
</reference>
<dbReference type="InterPro" id="IPR001075">
    <property type="entry name" value="NIF_FeS_clus_asmbl_NifU_C"/>
</dbReference>
<dbReference type="Pfam" id="PF08712">
    <property type="entry name" value="Nfu_N"/>
    <property type="match status" value="1"/>
</dbReference>
<dbReference type="Pfam" id="PF01106">
    <property type="entry name" value="NifU"/>
    <property type="match status" value="1"/>
</dbReference>
<protein>
    <submittedName>
        <fullName evidence="3">Iron transporter</fullName>
    </submittedName>
</protein>
<evidence type="ECO:0000259" key="2">
    <source>
        <dbReference type="SMART" id="SM00932"/>
    </source>
</evidence>
<name>A0AAN4VUX9_9BACT</name>
<dbReference type="InterPro" id="IPR035433">
    <property type="entry name" value="NFU1-like"/>
</dbReference>
<dbReference type="SUPFAM" id="SSF117916">
    <property type="entry name" value="Fe-S cluster assembly (FSCA) domain-like"/>
    <property type="match status" value="1"/>
</dbReference>
<dbReference type="PANTHER" id="PTHR11178">
    <property type="entry name" value="IRON-SULFUR CLUSTER SCAFFOLD PROTEIN NFU-RELATED"/>
    <property type="match status" value="1"/>
</dbReference>
<gene>
    <name evidence="3" type="ORF">PEDI_04090</name>
</gene>
<organism evidence="3 4">
    <name type="scientific">Persicobacter diffluens</name>
    <dbReference type="NCBI Taxonomy" id="981"/>
    <lineage>
        <taxon>Bacteria</taxon>
        <taxon>Pseudomonadati</taxon>
        <taxon>Bacteroidota</taxon>
        <taxon>Cytophagia</taxon>
        <taxon>Cytophagales</taxon>
        <taxon>Persicobacteraceae</taxon>
        <taxon>Persicobacter</taxon>
    </lineage>
</organism>
<dbReference type="GO" id="GO:0051536">
    <property type="term" value="F:iron-sulfur cluster binding"/>
    <property type="evidence" value="ECO:0007669"/>
    <property type="project" value="InterPro"/>
</dbReference>
<dbReference type="Proteomes" id="UP001310022">
    <property type="component" value="Unassembled WGS sequence"/>
</dbReference>
<dbReference type="AlphaFoldDB" id="A0AAN4VUX9"/>
<comment type="caution">
    <text evidence="3">The sequence shown here is derived from an EMBL/GenBank/DDBJ whole genome shotgun (WGS) entry which is preliminary data.</text>
</comment>
<dbReference type="InterPro" id="IPR014824">
    <property type="entry name" value="Nfu/NifU_N"/>
</dbReference>
<dbReference type="GO" id="GO:0016226">
    <property type="term" value="P:iron-sulfur cluster assembly"/>
    <property type="evidence" value="ECO:0007669"/>
    <property type="project" value="InterPro"/>
</dbReference>
<sequence length="202" mass="22407">MENNQGYDRDKMYEKVVTIYLEANPNPNSLKFVTSMMLVDGMEQYDFSDMENAAPCPLAQELFGFPFVERVFISSNFITISKSAEVNWEEVQGALKDHIIDYLQSGKVLFSKEALAAQEVSKGEETEIEAKIKMILDEYIRPAVESDGGAITFHSFQNGVVKVLLQGACSGCPSSTITLKQGIENLLKHQLPEVQSVEAVGV</sequence>
<dbReference type="Gene3D" id="3.30.300.130">
    <property type="entry name" value="Fe-S cluster assembly (FSCA)"/>
    <property type="match status" value="1"/>
</dbReference>
<dbReference type="InterPro" id="IPR036498">
    <property type="entry name" value="Nfu/NifU_N_sf"/>
</dbReference>
<dbReference type="PIRSF" id="PIRSF036773">
    <property type="entry name" value="HIRIP5"/>
    <property type="match status" value="1"/>
</dbReference>
<evidence type="ECO:0000313" key="3">
    <source>
        <dbReference type="EMBL" id="GJM59857.1"/>
    </source>
</evidence>
<evidence type="ECO:0000313" key="4">
    <source>
        <dbReference type="Proteomes" id="UP001310022"/>
    </source>
</evidence>
<dbReference type="SUPFAM" id="SSF110836">
    <property type="entry name" value="Hypothetical protein SAV1430"/>
    <property type="match status" value="1"/>
</dbReference>
<dbReference type="EMBL" id="BQKE01000001">
    <property type="protein sequence ID" value="GJM59857.1"/>
    <property type="molecule type" value="Genomic_DNA"/>
</dbReference>
<keyword evidence="4" id="KW-1185">Reference proteome</keyword>